<reference evidence="10" key="1">
    <citation type="submission" date="2020-07" db="EMBL/GenBank/DDBJ databases">
        <title>Huge and variable diversity of episymbiotic CPR bacteria and DPANN archaea in groundwater ecosystems.</title>
        <authorList>
            <person name="He C.Y."/>
            <person name="Keren R."/>
            <person name="Whittaker M."/>
            <person name="Farag I.F."/>
            <person name="Doudna J."/>
            <person name="Cate J.H.D."/>
            <person name="Banfield J.F."/>
        </authorList>
    </citation>
    <scope>NUCLEOTIDE SEQUENCE</scope>
    <source>
        <strain evidence="10">NC_groundwater_1664_Pr3_B-0.1um_52_9</strain>
    </source>
</reference>
<evidence type="ECO:0000256" key="5">
    <source>
        <dbReference type="ARBA" id="ARBA00023004"/>
    </source>
</evidence>
<dbReference type="PANTHER" id="PTHR30176:SF3">
    <property type="entry name" value="FERREDOXIN-TYPE PROTEIN NAPH"/>
    <property type="match status" value="1"/>
</dbReference>
<keyword evidence="5" id="KW-0408">Iron</keyword>
<dbReference type="GO" id="GO:0046872">
    <property type="term" value="F:metal ion binding"/>
    <property type="evidence" value="ECO:0007669"/>
    <property type="project" value="UniProtKB-KW"/>
</dbReference>
<feature type="transmembrane region" description="Helical" evidence="8">
    <location>
        <begin position="7"/>
        <end position="28"/>
    </location>
</feature>
<feature type="domain" description="4Fe-4S ferredoxin-type" evidence="9">
    <location>
        <begin position="264"/>
        <end position="287"/>
    </location>
</feature>
<feature type="transmembrane region" description="Helical" evidence="8">
    <location>
        <begin position="56"/>
        <end position="76"/>
    </location>
</feature>
<name>A0A9D6YZ75_9BACT</name>
<keyword evidence="8" id="KW-0812">Transmembrane</keyword>
<feature type="domain" description="4Fe-4S ferredoxin-type" evidence="9">
    <location>
        <begin position="230"/>
        <end position="260"/>
    </location>
</feature>
<feature type="region of interest" description="Disordered" evidence="7">
    <location>
        <begin position="531"/>
        <end position="563"/>
    </location>
</feature>
<feature type="domain" description="4Fe-4S ferredoxin-type" evidence="9">
    <location>
        <begin position="383"/>
        <end position="415"/>
    </location>
</feature>
<dbReference type="Proteomes" id="UP000807825">
    <property type="component" value="Unassembled WGS sequence"/>
</dbReference>
<sequence length="563" mass="61348">MIRFQRIAQTVSLAIFLTLLYFAAHPFMEGLKVDLLLRLDPIVAIGTSIAAREFHYYLLPGIIVIASGLLLGRLFCGHICPMGTTLDLAQHMIGRASKPSAKASSFEATSGYRAWKYLFLAAIIAGAVGGVSLIHLGSPLSLITRFYGIVIYPITMLLGELGLKWLMPSAAEQIFPELAYSEFPQKIFSTNAFVAVVFALIIALAYRQPRFWCRNLCPGGALIGLFSCRPAFRRTVADSCSKCGRCIRECPTSAIRENACQTMHSECIVCLRCKEICPESAISFSRGQESFSGPALPELNRREVLYGLGSGLVTAGLFRTGIHQPRPQGKERPFVDEALIRPPGAVPESEFLTRCIRCGECMKACPTNTLQPIWLKAGLEGIFSPVMTPRVGACAVNCNVCGKVCPTGAIRDIPLVEKKHAKVGTAWIVRQNCLVWEQDKKCLVCDEVCPYSAVSFKPVAGLKNAAPFVVANKCIGCGWCETRCPVEGAAAIRVNIIGEIRLSAGSYVEKSQEYGFIFKTRDKIHDGLAPDTFDSGEVSQPQTEYPDSVSETNSGIPPGFIPK</sequence>
<dbReference type="PROSITE" id="PS00198">
    <property type="entry name" value="4FE4S_FER_1"/>
    <property type="match status" value="2"/>
</dbReference>
<evidence type="ECO:0000259" key="9">
    <source>
        <dbReference type="PROSITE" id="PS51379"/>
    </source>
</evidence>
<comment type="caution">
    <text evidence="10">The sequence shown here is derived from an EMBL/GenBank/DDBJ whole genome shotgun (WGS) entry which is preliminary data.</text>
</comment>
<keyword evidence="6" id="KW-0411">Iron-sulfur</keyword>
<keyword evidence="3" id="KW-0479">Metal-binding</keyword>
<dbReference type="InterPro" id="IPR017900">
    <property type="entry name" value="4Fe4S_Fe_S_CS"/>
</dbReference>
<dbReference type="Gene3D" id="3.30.70.20">
    <property type="match status" value="3"/>
</dbReference>
<proteinExistence type="predicted"/>
<protein>
    <submittedName>
        <fullName evidence="10">4Fe-4S binding protein</fullName>
    </submittedName>
</protein>
<evidence type="ECO:0000256" key="2">
    <source>
        <dbReference type="ARBA" id="ARBA00022485"/>
    </source>
</evidence>
<dbReference type="SUPFAM" id="SSF54862">
    <property type="entry name" value="4Fe-4S ferredoxins"/>
    <property type="match status" value="2"/>
</dbReference>
<gene>
    <name evidence="10" type="ORF">HY912_03390</name>
</gene>
<organism evidence="10 11">
    <name type="scientific">Desulfomonile tiedjei</name>
    <dbReference type="NCBI Taxonomy" id="2358"/>
    <lineage>
        <taxon>Bacteria</taxon>
        <taxon>Pseudomonadati</taxon>
        <taxon>Thermodesulfobacteriota</taxon>
        <taxon>Desulfomonilia</taxon>
        <taxon>Desulfomonilales</taxon>
        <taxon>Desulfomonilaceae</taxon>
        <taxon>Desulfomonile</taxon>
    </lineage>
</organism>
<dbReference type="InterPro" id="IPR017896">
    <property type="entry name" value="4Fe4S_Fe-S-bd"/>
</dbReference>
<feature type="domain" description="4Fe-4S ferredoxin-type" evidence="9">
    <location>
        <begin position="465"/>
        <end position="495"/>
    </location>
</feature>
<feature type="domain" description="4Fe-4S ferredoxin-type" evidence="9">
    <location>
        <begin position="345"/>
        <end position="375"/>
    </location>
</feature>
<dbReference type="GO" id="GO:0005886">
    <property type="term" value="C:plasma membrane"/>
    <property type="evidence" value="ECO:0007669"/>
    <property type="project" value="TreeGrafter"/>
</dbReference>
<dbReference type="PANTHER" id="PTHR30176">
    <property type="entry name" value="FERREDOXIN-TYPE PROTEIN NAPH"/>
    <property type="match status" value="1"/>
</dbReference>
<feature type="transmembrane region" description="Helical" evidence="8">
    <location>
        <begin position="187"/>
        <end position="206"/>
    </location>
</feature>
<evidence type="ECO:0000256" key="8">
    <source>
        <dbReference type="SAM" id="Phobius"/>
    </source>
</evidence>
<keyword evidence="4" id="KW-0249">Electron transport</keyword>
<evidence type="ECO:0000256" key="3">
    <source>
        <dbReference type="ARBA" id="ARBA00022723"/>
    </source>
</evidence>
<feature type="compositionally biased region" description="Polar residues" evidence="7">
    <location>
        <begin position="537"/>
        <end position="555"/>
    </location>
</feature>
<dbReference type="CDD" id="cd16373">
    <property type="entry name" value="DMSOR_beta_like"/>
    <property type="match status" value="1"/>
</dbReference>
<accession>A0A9D6YZ75</accession>
<evidence type="ECO:0000256" key="4">
    <source>
        <dbReference type="ARBA" id="ARBA00022982"/>
    </source>
</evidence>
<dbReference type="AlphaFoldDB" id="A0A9D6YZ75"/>
<evidence type="ECO:0000256" key="1">
    <source>
        <dbReference type="ARBA" id="ARBA00022448"/>
    </source>
</evidence>
<keyword evidence="8" id="KW-1133">Transmembrane helix</keyword>
<dbReference type="EMBL" id="JACRDE010000100">
    <property type="protein sequence ID" value="MBI5248518.1"/>
    <property type="molecule type" value="Genomic_DNA"/>
</dbReference>
<dbReference type="InterPro" id="IPR051684">
    <property type="entry name" value="Electron_Trans/Redox"/>
</dbReference>
<feature type="transmembrane region" description="Helical" evidence="8">
    <location>
        <begin position="146"/>
        <end position="166"/>
    </location>
</feature>
<dbReference type="Pfam" id="PF00037">
    <property type="entry name" value="Fer4"/>
    <property type="match status" value="2"/>
</dbReference>
<keyword evidence="1" id="KW-0813">Transport</keyword>
<evidence type="ECO:0000256" key="7">
    <source>
        <dbReference type="SAM" id="MobiDB-lite"/>
    </source>
</evidence>
<keyword evidence="2" id="KW-0004">4Fe-4S</keyword>
<feature type="transmembrane region" description="Helical" evidence="8">
    <location>
        <begin position="114"/>
        <end position="134"/>
    </location>
</feature>
<dbReference type="PROSITE" id="PS51379">
    <property type="entry name" value="4FE4S_FER_2"/>
    <property type="match status" value="5"/>
</dbReference>
<dbReference type="GO" id="GO:0051539">
    <property type="term" value="F:4 iron, 4 sulfur cluster binding"/>
    <property type="evidence" value="ECO:0007669"/>
    <property type="project" value="UniProtKB-KW"/>
</dbReference>
<dbReference type="Pfam" id="PF12838">
    <property type="entry name" value="Fer4_7"/>
    <property type="match status" value="1"/>
</dbReference>
<evidence type="ECO:0000256" key="6">
    <source>
        <dbReference type="ARBA" id="ARBA00023014"/>
    </source>
</evidence>
<evidence type="ECO:0000313" key="11">
    <source>
        <dbReference type="Proteomes" id="UP000807825"/>
    </source>
</evidence>
<keyword evidence="8" id="KW-0472">Membrane</keyword>
<evidence type="ECO:0000313" key="10">
    <source>
        <dbReference type="EMBL" id="MBI5248518.1"/>
    </source>
</evidence>
<dbReference type="Pfam" id="PF12801">
    <property type="entry name" value="Fer4_5"/>
    <property type="match status" value="2"/>
</dbReference>